<dbReference type="AlphaFoldDB" id="A0A1V3I9B0"/>
<organism evidence="1 2">
    <name type="scientific">Rodentibacter mrazii</name>
    <dbReference type="NCBI Taxonomy" id="1908257"/>
    <lineage>
        <taxon>Bacteria</taxon>
        <taxon>Pseudomonadati</taxon>
        <taxon>Pseudomonadota</taxon>
        <taxon>Gammaproteobacteria</taxon>
        <taxon>Pasteurellales</taxon>
        <taxon>Pasteurellaceae</taxon>
        <taxon>Rodentibacter</taxon>
    </lineage>
</organism>
<sequence>MGVRLRMRIFVRDNLSGLNDKDVESLTDLILNAIGYSPRFFMSVSEIDKFENRFKDKFSEIFKEHKTMTRYDFFLIKKKIESESVLLKA</sequence>
<name>A0A1V3I9B0_9PAST</name>
<reference evidence="1 2" key="1">
    <citation type="submission" date="2016-10" db="EMBL/GenBank/DDBJ databases">
        <title>Rodentibacter gen. nov. and new species.</title>
        <authorList>
            <person name="Christensen H."/>
        </authorList>
    </citation>
    <scope>NUCLEOTIDE SEQUENCE [LARGE SCALE GENOMIC DNA]</scope>
    <source>
        <strain evidence="1 2">Ppn418</strain>
    </source>
</reference>
<protein>
    <submittedName>
        <fullName evidence="1">Uncharacterized protein</fullName>
    </submittedName>
</protein>
<dbReference type="RefSeq" id="WP_077495004.1">
    <property type="nucleotide sequence ID" value="NZ_MLHG01000105.1"/>
</dbReference>
<accession>A0A1V3I9B0</accession>
<gene>
    <name evidence="1" type="ORF">BKK47_11565</name>
</gene>
<comment type="caution">
    <text evidence="1">The sequence shown here is derived from an EMBL/GenBank/DDBJ whole genome shotgun (WGS) entry which is preliminary data.</text>
</comment>
<proteinExistence type="predicted"/>
<evidence type="ECO:0000313" key="1">
    <source>
        <dbReference type="EMBL" id="OOF36536.1"/>
    </source>
</evidence>
<dbReference type="STRING" id="1908257.BKK47_11565"/>
<evidence type="ECO:0000313" key="2">
    <source>
        <dbReference type="Proteomes" id="UP000189426"/>
    </source>
</evidence>
<keyword evidence="2" id="KW-1185">Reference proteome</keyword>
<dbReference type="Proteomes" id="UP000189426">
    <property type="component" value="Unassembled WGS sequence"/>
</dbReference>
<dbReference type="EMBL" id="MLHG01000105">
    <property type="protein sequence ID" value="OOF36536.1"/>
    <property type="molecule type" value="Genomic_DNA"/>
</dbReference>